<proteinExistence type="predicted"/>
<gene>
    <name evidence="1" type="ORF">HNR50_001349</name>
</gene>
<dbReference type="RefSeq" id="WP_184745140.1">
    <property type="nucleotide sequence ID" value="NZ_JACHGJ010000002.1"/>
</dbReference>
<organism evidence="1 2">
    <name type="scientific">Spirochaeta isovalerica</name>
    <dbReference type="NCBI Taxonomy" id="150"/>
    <lineage>
        <taxon>Bacteria</taxon>
        <taxon>Pseudomonadati</taxon>
        <taxon>Spirochaetota</taxon>
        <taxon>Spirochaetia</taxon>
        <taxon>Spirochaetales</taxon>
        <taxon>Spirochaetaceae</taxon>
        <taxon>Spirochaeta</taxon>
    </lineage>
</organism>
<name>A0A841R8L2_9SPIO</name>
<comment type="caution">
    <text evidence="1">The sequence shown here is derived from an EMBL/GenBank/DDBJ whole genome shotgun (WGS) entry which is preliminary data.</text>
</comment>
<evidence type="ECO:0000313" key="2">
    <source>
        <dbReference type="Proteomes" id="UP000587760"/>
    </source>
</evidence>
<evidence type="ECO:0000313" key="1">
    <source>
        <dbReference type="EMBL" id="MBB6479691.1"/>
    </source>
</evidence>
<sequence length="62" mass="7279">MLNQFSLYDEQLMALQRKERLMQYAEAERIYRMTASLRKNRVIEAAGRFLVETGNRLLAIAS</sequence>
<accession>A0A841R8L2</accession>
<dbReference type="Proteomes" id="UP000587760">
    <property type="component" value="Unassembled WGS sequence"/>
</dbReference>
<dbReference type="AlphaFoldDB" id="A0A841R8L2"/>
<protein>
    <submittedName>
        <fullName evidence="1">Uncharacterized protein</fullName>
    </submittedName>
</protein>
<dbReference type="EMBL" id="JACHGJ010000002">
    <property type="protein sequence ID" value="MBB6479691.1"/>
    <property type="molecule type" value="Genomic_DNA"/>
</dbReference>
<reference evidence="1 2" key="1">
    <citation type="submission" date="2020-08" db="EMBL/GenBank/DDBJ databases">
        <title>Genomic Encyclopedia of Type Strains, Phase IV (KMG-IV): sequencing the most valuable type-strain genomes for metagenomic binning, comparative biology and taxonomic classification.</title>
        <authorList>
            <person name="Goeker M."/>
        </authorList>
    </citation>
    <scope>NUCLEOTIDE SEQUENCE [LARGE SCALE GENOMIC DNA]</scope>
    <source>
        <strain evidence="1 2">DSM 2461</strain>
    </source>
</reference>
<keyword evidence="2" id="KW-1185">Reference proteome</keyword>